<reference evidence="2 3" key="1">
    <citation type="journal article" date="2016" name="Proc. Natl. Acad. Sci. U.S.A.">
        <title>Comparative genomics of biotechnologically important yeasts.</title>
        <authorList>
            <person name="Riley R."/>
            <person name="Haridas S."/>
            <person name="Wolfe K.H."/>
            <person name="Lopes M.R."/>
            <person name="Hittinger C.T."/>
            <person name="Goeker M."/>
            <person name="Salamov A.A."/>
            <person name="Wisecaver J.H."/>
            <person name="Long T.M."/>
            <person name="Calvey C.H."/>
            <person name="Aerts A.L."/>
            <person name="Barry K.W."/>
            <person name="Choi C."/>
            <person name="Clum A."/>
            <person name="Coughlan A.Y."/>
            <person name="Deshpande S."/>
            <person name="Douglass A.P."/>
            <person name="Hanson S.J."/>
            <person name="Klenk H.-P."/>
            <person name="LaButti K.M."/>
            <person name="Lapidus A."/>
            <person name="Lindquist E.A."/>
            <person name="Lipzen A.M."/>
            <person name="Meier-Kolthoff J.P."/>
            <person name="Ohm R.A."/>
            <person name="Otillar R.P."/>
            <person name="Pangilinan J.L."/>
            <person name="Peng Y."/>
            <person name="Rokas A."/>
            <person name="Rosa C.A."/>
            <person name="Scheuner C."/>
            <person name="Sibirny A.A."/>
            <person name="Slot J.C."/>
            <person name="Stielow J.B."/>
            <person name="Sun H."/>
            <person name="Kurtzman C.P."/>
            <person name="Blackwell M."/>
            <person name="Grigoriev I.V."/>
            <person name="Jeffries T.W."/>
        </authorList>
    </citation>
    <scope>NUCLEOTIDE SEQUENCE [LARGE SCALE GENOMIC DNA]</scope>
    <source>
        <strain evidence="2 3">DSM 6958</strain>
    </source>
</reference>
<evidence type="ECO:0000256" key="1">
    <source>
        <dbReference type="SAM" id="MobiDB-lite"/>
    </source>
</evidence>
<dbReference type="EMBL" id="KV454415">
    <property type="protein sequence ID" value="ODQ63351.1"/>
    <property type="molecule type" value="Genomic_DNA"/>
</dbReference>
<keyword evidence="3" id="KW-1185">Reference proteome</keyword>
<protein>
    <submittedName>
        <fullName evidence="2">Uncharacterized protein</fullName>
    </submittedName>
</protein>
<proteinExistence type="predicted"/>
<evidence type="ECO:0000313" key="3">
    <source>
        <dbReference type="Proteomes" id="UP000095009"/>
    </source>
</evidence>
<organism evidence="2 3">
    <name type="scientific">Nadsonia fulvescens var. elongata DSM 6958</name>
    <dbReference type="NCBI Taxonomy" id="857566"/>
    <lineage>
        <taxon>Eukaryota</taxon>
        <taxon>Fungi</taxon>
        <taxon>Dikarya</taxon>
        <taxon>Ascomycota</taxon>
        <taxon>Saccharomycotina</taxon>
        <taxon>Dipodascomycetes</taxon>
        <taxon>Dipodascales</taxon>
        <taxon>Dipodascales incertae sedis</taxon>
        <taxon>Nadsonia</taxon>
    </lineage>
</organism>
<dbReference type="AlphaFoldDB" id="A0A1E3PDA2"/>
<feature type="region of interest" description="Disordered" evidence="1">
    <location>
        <begin position="656"/>
        <end position="676"/>
    </location>
</feature>
<name>A0A1E3PDA2_9ASCO</name>
<feature type="region of interest" description="Disordered" evidence="1">
    <location>
        <begin position="1"/>
        <end position="20"/>
    </location>
</feature>
<evidence type="ECO:0000313" key="2">
    <source>
        <dbReference type="EMBL" id="ODQ63351.1"/>
    </source>
</evidence>
<dbReference type="Proteomes" id="UP000095009">
    <property type="component" value="Unassembled WGS sequence"/>
</dbReference>
<accession>A0A1E3PDA2</accession>
<gene>
    <name evidence="2" type="ORF">NADFUDRAFT_44260</name>
</gene>
<sequence>MSSLAWHSIQAPARSQHHHTPSAISVSAKFIIDGPKLYYDIHDHIKGSVEITYSPHRTHNSRSKSKHPSFIKFSKLDLFFQGQEIIHFNGVYNNHNLKRKFINIRQIFPPSELAQFDIIKNENITPESAKTEYVLLEGKTYNLGFKFRVPPFLDSLSCKSQANLHLGLPPSTNQLTSLPTDSDSDSFQPIKIHYRLCLIFNDLTGREMLHRNSKLINVLPVSYHGITTLPNLKRYSSNDFNTSSRKPLQKTLHHNSCKEATKFSNNNIYQGEGTINSDVMYRFDLDPLSITPVVTTNAEVTSVYISSQSKDITDKASMVSYSYRLGFLYGKTKKPSAPTVSDVTPGENKILGKLYLQLSADHELWFDYDSSTSASSNSLKDGTPNLNYQTLPLSLAYTKASSTSVLPVITRVRSTIDSLTSVSVHHNNNNNDIYYYEKNDQYILPFYPNGAPAVASGQAAPTSPEIKVMKQKIDLGESFVTESTPWKEIIEGTNNYIQRIEVPIELKAPSSKSTNLLSSLIPSYQACYSSRVYVLNIDVFYTIDIGGQNNLTERCIKLKVPINIIALSQWKLKMFIENASKTLDGRHRQQMEADVPPGYDTLIISTSTTNTINTPITAVTTAATTGVNTPNGLSNPQTAHDALFADLEYHDLGLAANNGENENAGNEDENGQTENYNDDLRQLPIYSTHPAVDEIDLSRLQLLRDQQRSLSSPSPSSTSLASLSESVPISFLATLSPRTSLSPYIPTMALSPTISPLLSPALSPVSSPQLIPIRSLSSSQLLSPPILHSLSQSQFGFRRGGGSSIDANLHNIMQYLSPPSSPRLSATIVDETSPP</sequence>